<reference evidence="1" key="1">
    <citation type="submission" date="2014-09" db="EMBL/GenBank/DDBJ databases">
        <authorList>
            <person name="Magalhaes I.L.F."/>
            <person name="Oliveira U."/>
            <person name="Santos F.R."/>
            <person name="Vidigal T.H.D.A."/>
            <person name="Brescovit A.D."/>
            <person name="Santos A.J."/>
        </authorList>
    </citation>
    <scope>NUCLEOTIDE SEQUENCE</scope>
    <source>
        <tissue evidence="1">Shoot tissue taken approximately 20 cm above the soil surface</tissue>
    </source>
</reference>
<reference evidence="1" key="2">
    <citation type="journal article" date="2015" name="Data Brief">
        <title>Shoot transcriptome of the giant reed, Arundo donax.</title>
        <authorList>
            <person name="Barrero R.A."/>
            <person name="Guerrero F.D."/>
            <person name="Moolhuijzen P."/>
            <person name="Goolsby J.A."/>
            <person name="Tidwell J."/>
            <person name="Bellgard S.E."/>
            <person name="Bellgard M.I."/>
        </authorList>
    </citation>
    <scope>NUCLEOTIDE SEQUENCE</scope>
    <source>
        <tissue evidence="1">Shoot tissue taken approximately 20 cm above the soil surface</tissue>
    </source>
</reference>
<organism evidence="1">
    <name type="scientific">Arundo donax</name>
    <name type="common">Giant reed</name>
    <name type="synonym">Donax arundinaceus</name>
    <dbReference type="NCBI Taxonomy" id="35708"/>
    <lineage>
        <taxon>Eukaryota</taxon>
        <taxon>Viridiplantae</taxon>
        <taxon>Streptophyta</taxon>
        <taxon>Embryophyta</taxon>
        <taxon>Tracheophyta</taxon>
        <taxon>Spermatophyta</taxon>
        <taxon>Magnoliopsida</taxon>
        <taxon>Liliopsida</taxon>
        <taxon>Poales</taxon>
        <taxon>Poaceae</taxon>
        <taxon>PACMAD clade</taxon>
        <taxon>Arundinoideae</taxon>
        <taxon>Arundineae</taxon>
        <taxon>Arundo</taxon>
    </lineage>
</organism>
<proteinExistence type="predicted"/>
<dbReference type="EMBL" id="GBRH01158530">
    <property type="protein sequence ID" value="JAE39366.1"/>
    <property type="molecule type" value="Transcribed_RNA"/>
</dbReference>
<protein>
    <submittedName>
        <fullName evidence="1">Uncharacterized protein</fullName>
    </submittedName>
</protein>
<evidence type="ECO:0000313" key="1">
    <source>
        <dbReference type="EMBL" id="JAE39366.1"/>
    </source>
</evidence>
<name>A0A0A9HWU8_ARUDO</name>
<accession>A0A0A9HWU8</accession>
<dbReference type="AlphaFoldDB" id="A0A0A9HWU8"/>
<sequence>MSLETRSYMSIYSYLSIDTVQCIPSVVYFV</sequence>